<dbReference type="GO" id="GO:0003677">
    <property type="term" value="F:DNA binding"/>
    <property type="evidence" value="ECO:0007669"/>
    <property type="project" value="UniProtKB-KW"/>
</dbReference>
<reference evidence="6" key="2">
    <citation type="submission" date="2020-09" db="EMBL/GenBank/DDBJ databases">
        <authorList>
            <person name="Sun Q."/>
            <person name="Zhou Y."/>
        </authorList>
    </citation>
    <scope>NUCLEOTIDE SEQUENCE</scope>
    <source>
        <strain evidence="6">CGMCC 1.15725</strain>
    </source>
</reference>
<organism evidence="6 7">
    <name type="scientific">Aliidongia dinghuensis</name>
    <dbReference type="NCBI Taxonomy" id="1867774"/>
    <lineage>
        <taxon>Bacteria</taxon>
        <taxon>Pseudomonadati</taxon>
        <taxon>Pseudomonadota</taxon>
        <taxon>Alphaproteobacteria</taxon>
        <taxon>Rhodospirillales</taxon>
        <taxon>Dongiaceae</taxon>
        <taxon>Aliidongia</taxon>
    </lineage>
</organism>
<dbReference type="Gene3D" id="3.40.190.290">
    <property type="match status" value="1"/>
</dbReference>
<dbReference type="InterPro" id="IPR050950">
    <property type="entry name" value="HTH-type_LysR_regulators"/>
</dbReference>
<evidence type="ECO:0000256" key="3">
    <source>
        <dbReference type="ARBA" id="ARBA00023125"/>
    </source>
</evidence>
<reference evidence="6" key="1">
    <citation type="journal article" date="2014" name="Int. J. Syst. Evol. Microbiol.">
        <title>Complete genome sequence of Corynebacterium casei LMG S-19264T (=DSM 44701T), isolated from a smear-ripened cheese.</title>
        <authorList>
            <consortium name="US DOE Joint Genome Institute (JGI-PGF)"/>
            <person name="Walter F."/>
            <person name="Albersmeier A."/>
            <person name="Kalinowski J."/>
            <person name="Ruckert C."/>
        </authorList>
    </citation>
    <scope>NUCLEOTIDE SEQUENCE</scope>
    <source>
        <strain evidence="6">CGMCC 1.15725</strain>
    </source>
</reference>
<gene>
    <name evidence="6" type="ORF">GCM10011611_09220</name>
</gene>
<keyword evidence="7" id="KW-1185">Reference proteome</keyword>
<keyword evidence="3" id="KW-0238">DNA-binding</keyword>
<keyword evidence="2" id="KW-0805">Transcription regulation</keyword>
<dbReference type="PANTHER" id="PTHR30419:SF2">
    <property type="entry name" value="LYSR FAMILY TRANSCRIPTIONAL REGULATOR"/>
    <property type="match status" value="1"/>
</dbReference>
<dbReference type="InterPro" id="IPR000847">
    <property type="entry name" value="LysR_HTH_N"/>
</dbReference>
<keyword evidence="4" id="KW-0804">Transcription</keyword>
<dbReference type="Proteomes" id="UP000646365">
    <property type="component" value="Unassembled WGS sequence"/>
</dbReference>
<dbReference type="AlphaFoldDB" id="A0A8J2YRR1"/>
<name>A0A8J2YRR1_9PROT</name>
<protein>
    <submittedName>
        <fullName evidence="6">Transcriptional regulator</fullName>
    </submittedName>
</protein>
<dbReference type="EMBL" id="BMJQ01000002">
    <property type="protein sequence ID" value="GGF05889.1"/>
    <property type="molecule type" value="Genomic_DNA"/>
</dbReference>
<evidence type="ECO:0000313" key="7">
    <source>
        <dbReference type="Proteomes" id="UP000646365"/>
    </source>
</evidence>
<feature type="domain" description="HTH lysR-type" evidence="5">
    <location>
        <begin position="5"/>
        <end position="62"/>
    </location>
</feature>
<evidence type="ECO:0000259" key="5">
    <source>
        <dbReference type="PROSITE" id="PS50931"/>
    </source>
</evidence>
<dbReference type="InterPro" id="IPR036390">
    <property type="entry name" value="WH_DNA-bd_sf"/>
</dbReference>
<dbReference type="Gene3D" id="1.10.10.10">
    <property type="entry name" value="Winged helix-like DNA-binding domain superfamily/Winged helix DNA-binding domain"/>
    <property type="match status" value="1"/>
</dbReference>
<comment type="similarity">
    <text evidence="1">Belongs to the LysR transcriptional regulatory family.</text>
</comment>
<accession>A0A8J2YRR1</accession>
<dbReference type="SUPFAM" id="SSF46785">
    <property type="entry name" value="Winged helix' DNA-binding domain"/>
    <property type="match status" value="1"/>
</dbReference>
<evidence type="ECO:0000256" key="2">
    <source>
        <dbReference type="ARBA" id="ARBA00023015"/>
    </source>
</evidence>
<dbReference type="RefSeq" id="WP_189042981.1">
    <property type="nucleotide sequence ID" value="NZ_BMJQ01000002.1"/>
</dbReference>
<dbReference type="Pfam" id="PF03466">
    <property type="entry name" value="LysR_substrate"/>
    <property type="match status" value="1"/>
</dbReference>
<dbReference type="InterPro" id="IPR005119">
    <property type="entry name" value="LysR_subst-bd"/>
</dbReference>
<comment type="caution">
    <text evidence="6">The sequence shown here is derived from an EMBL/GenBank/DDBJ whole genome shotgun (WGS) entry which is preliminary data.</text>
</comment>
<dbReference type="GO" id="GO:0003700">
    <property type="term" value="F:DNA-binding transcription factor activity"/>
    <property type="evidence" value="ECO:0007669"/>
    <property type="project" value="InterPro"/>
</dbReference>
<proteinExistence type="inferred from homology"/>
<evidence type="ECO:0000256" key="4">
    <source>
        <dbReference type="ARBA" id="ARBA00023163"/>
    </source>
</evidence>
<sequence length="308" mass="33640">MKRPIHYRSMGYFDAVRRYGSIREAARRLDVAASAVNRQILKFEGEVGLPLFERLADGMKLTPAGEIFARHAIAVLQDEKRAASELDALKGLRRGEISMIAVESLNAAFLPALIERMVTKYPGIALKVRTAGSNSIPSALAAGDADLGLAFSLYHHPELTQVAVGRFRLGAVMRPDHALAREAQVTFPQCVRYPLVLPSADLSIHTLLEPQLRRFRGKLETLVEASSIELIKNLTLRLGAIAFQSRIGLEAELASGRLVHVPLHGAGVLTTELGVYLREGRALPVALDAFIALVRDELSLLERQDAAA</sequence>
<dbReference type="Pfam" id="PF00126">
    <property type="entry name" value="HTH_1"/>
    <property type="match status" value="1"/>
</dbReference>
<evidence type="ECO:0000256" key="1">
    <source>
        <dbReference type="ARBA" id="ARBA00009437"/>
    </source>
</evidence>
<evidence type="ECO:0000313" key="6">
    <source>
        <dbReference type="EMBL" id="GGF05889.1"/>
    </source>
</evidence>
<dbReference type="GO" id="GO:0005829">
    <property type="term" value="C:cytosol"/>
    <property type="evidence" value="ECO:0007669"/>
    <property type="project" value="TreeGrafter"/>
</dbReference>
<dbReference type="InterPro" id="IPR036388">
    <property type="entry name" value="WH-like_DNA-bd_sf"/>
</dbReference>
<dbReference type="PROSITE" id="PS50931">
    <property type="entry name" value="HTH_LYSR"/>
    <property type="match status" value="1"/>
</dbReference>
<dbReference type="PANTHER" id="PTHR30419">
    <property type="entry name" value="HTH-TYPE TRANSCRIPTIONAL REGULATOR YBHD"/>
    <property type="match status" value="1"/>
</dbReference>
<dbReference type="SUPFAM" id="SSF53850">
    <property type="entry name" value="Periplasmic binding protein-like II"/>
    <property type="match status" value="1"/>
</dbReference>